<comment type="caution">
    <text evidence="1">The sequence shown here is derived from an EMBL/GenBank/DDBJ whole genome shotgun (WGS) entry which is preliminary data.</text>
</comment>
<sequence length="70" mass="7501">MSSWVSTSEKAISRGCLVVKVTDLSVAEPSTSEDPPCRGDQFIFMLSLKRLTAIVEVRRGSASSGVILVT</sequence>
<proteinExistence type="predicted"/>
<name>A0A8X6V9G9_TRICX</name>
<organism evidence="1 2">
    <name type="scientific">Trichonephila clavipes</name>
    <name type="common">Golden silk orbweaver</name>
    <name type="synonym">Nephila clavipes</name>
    <dbReference type="NCBI Taxonomy" id="2585209"/>
    <lineage>
        <taxon>Eukaryota</taxon>
        <taxon>Metazoa</taxon>
        <taxon>Ecdysozoa</taxon>
        <taxon>Arthropoda</taxon>
        <taxon>Chelicerata</taxon>
        <taxon>Arachnida</taxon>
        <taxon>Araneae</taxon>
        <taxon>Araneomorphae</taxon>
        <taxon>Entelegynae</taxon>
        <taxon>Araneoidea</taxon>
        <taxon>Nephilidae</taxon>
        <taxon>Trichonephila</taxon>
    </lineage>
</organism>
<reference evidence="1" key="1">
    <citation type="submission" date="2020-08" db="EMBL/GenBank/DDBJ databases">
        <title>Multicomponent nature underlies the extraordinary mechanical properties of spider dragline silk.</title>
        <authorList>
            <person name="Kono N."/>
            <person name="Nakamura H."/>
            <person name="Mori M."/>
            <person name="Yoshida Y."/>
            <person name="Ohtoshi R."/>
            <person name="Malay A.D."/>
            <person name="Moran D.A.P."/>
            <person name="Tomita M."/>
            <person name="Numata K."/>
            <person name="Arakawa K."/>
        </authorList>
    </citation>
    <scope>NUCLEOTIDE SEQUENCE</scope>
</reference>
<protein>
    <submittedName>
        <fullName evidence="1">Uncharacterized protein</fullName>
    </submittedName>
</protein>
<keyword evidence="2" id="KW-1185">Reference proteome</keyword>
<gene>
    <name evidence="1" type="ORF">TNCV_4414121</name>
</gene>
<accession>A0A8X6V9G9</accession>
<dbReference type="Proteomes" id="UP000887159">
    <property type="component" value="Unassembled WGS sequence"/>
</dbReference>
<evidence type="ECO:0000313" key="2">
    <source>
        <dbReference type="Proteomes" id="UP000887159"/>
    </source>
</evidence>
<dbReference type="EMBL" id="BMAU01021244">
    <property type="protein sequence ID" value="GFY04324.1"/>
    <property type="molecule type" value="Genomic_DNA"/>
</dbReference>
<dbReference type="AlphaFoldDB" id="A0A8X6V9G9"/>
<evidence type="ECO:0000313" key="1">
    <source>
        <dbReference type="EMBL" id="GFY04324.1"/>
    </source>
</evidence>